<sequence>MKLFTGKYTIIEIWNCYNAHHFLDPVLFHQMLSSVKFCLKVLNLHQYMDKVIYCVMADANFMIGN</sequence>
<organism evidence="1">
    <name type="scientific">Rhizophora mucronata</name>
    <name type="common">Asiatic mangrove</name>
    <dbReference type="NCBI Taxonomy" id="61149"/>
    <lineage>
        <taxon>Eukaryota</taxon>
        <taxon>Viridiplantae</taxon>
        <taxon>Streptophyta</taxon>
        <taxon>Embryophyta</taxon>
        <taxon>Tracheophyta</taxon>
        <taxon>Spermatophyta</taxon>
        <taxon>Magnoliopsida</taxon>
        <taxon>eudicotyledons</taxon>
        <taxon>Gunneridae</taxon>
        <taxon>Pentapetalae</taxon>
        <taxon>rosids</taxon>
        <taxon>fabids</taxon>
        <taxon>Malpighiales</taxon>
        <taxon>Rhizophoraceae</taxon>
        <taxon>Rhizophora</taxon>
    </lineage>
</organism>
<protein>
    <submittedName>
        <fullName evidence="1">Uncharacterized protein</fullName>
    </submittedName>
</protein>
<dbReference type="AlphaFoldDB" id="A0A2P2Q339"/>
<evidence type="ECO:0000313" key="1">
    <source>
        <dbReference type="EMBL" id="MBX61362.1"/>
    </source>
</evidence>
<reference evidence="1" key="1">
    <citation type="submission" date="2018-02" db="EMBL/GenBank/DDBJ databases">
        <title>Rhizophora mucronata_Transcriptome.</title>
        <authorList>
            <person name="Meera S.P."/>
            <person name="Sreeshan A."/>
            <person name="Augustine A."/>
        </authorList>
    </citation>
    <scope>NUCLEOTIDE SEQUENCE</scope>
    <source>
        <tissue evidence="1">Leaf</tissue>
    </source>
</reference>
<accession>A0A2P2Q339</accession>
<proteinExistence type="predicted"/>
<name>A0A2P2Q339_RHIMU</name>
<dbReference type="EMBL" id="GGEC01080878">
    <property type="protein sequence ID" value="MBX61362.1"/>
    <property type="molecule type" value="Transcribed_RNA"/>
</dbReference>